<reference evidence="2" key="1">
    <citation type="submission" date="2022-11" db="UniProtKB">
        <authorList>
            <consortium name="WormBaseParasite"/>
        </authorList>
    </citation>
    <scope>IDENTIFICATION</scope>
</reference>
<accession>A0A915Q4I8</accession>
<protein>
    <submittedName>
        <fullName evidence="2">Uncharacterized protein</fullName>
    </submittedName>
</protein>
<keyword evidence="1" id="KW-1185">Reference proteome</keyword>
<dbReference type="WBParaSite" id="sdigi.contig91.g4110.t1">
    <property type="protein sequence ID" value="sdigi.contig91.g4110.t1"/>
    <property type="gene ID" value="sdigi.contig91.g4110"/>
</dbReference>
<dbReference type="AlphaFoldDB" id="A0A915Q4I8"/>
<proteinExistence type="predicted"/>
<name>A0A915Q4I8_9BILA</name>
<evidence type="ECO:0000313" key="2">
    <source>
        <dbReference type="WBParaSite" id="sdigi.contig91.g4110.t1"/>
    </source>
</evidence>
<organism evidence="1 2">
    <name type="scientific">Setaria digitata</name>
    <dbReference type="NCBI Taxonomy" id="48799"/>
    <lineage>
        <taxon>Eukaryota</taxon>
        <taxon>Metazoa</taxon>
        <taxon>Ecdysozoa</taxon>
        <taxon>Nematoda</taxon>
        <taxon>Chromadorea</taxon>
        <taxon>Rhabditida</taxon>
        <taxon>Spirurina</taxon>
        <taxon>Spiruromorpha</taxon>
        <taxon>Filarioidea</taxon>
        <taxon>Setariidae</taxon>
        <taxon>Setaria</taxon>
    </lineage>
</organism>
<evidence type="ECO:0000313" key="1">
    <source>
        <dbReference type="Proteomes" id="UP000887581"/>
    </source>
</evidence>
<dbReference type="Proteomes" id="UP000887581">
    <property type="component" value="Unplaced"/>
</dbReference>
<sequence>MDSVFGRASEHLVRAGMVQTVWSRLGKLQSAEKETCRSRNIRCNDPVVA</sequence>